<keyword evidence="2" id="KW-1185">Reference proteome</keyword>
<evidence type="ECO:0000313" key="1">
    <source>
        <dbReference type="EMBL" id="KUM61044.1"/>
    </source>
</evidence>
<dbReference type="EMBL" id="LLXE01000150">
    <property type="protein sequence ID" value="KUM61044.1"/>
    <property type="molecule type" value="Genomic_DNA"/>
</dbReference>
<organism evidence="1 2">
    <name type="scientific">Penicillium freii</name>
    <dbReference type="NCBI Taxonomy" id="48697"/>
    <lineage>
        <taxon>Eukaryota</taxon>
        <taxon>Fungi</taxon>
        <taxon>Dikarya</taxon>
        <taxon>Ascomycota</taxon>
        <taxon>Pezizomycotina</taxon>
        <taxon>Eurotiomycetes</taxon>
        <taxon>Eurotiomycetidae</taxon>
        <taxon>Eurotiales</taxon>
        <taxon>Aspergillaceae</taxon>
        <taxon>Penicillium</taxon>
    </lineage>
</organism>
<sequence>MTRDVPQVFRDKSVELNEVLRSFANAIRAKFSGLLTYSASTWELVDWDIFDIVGVDDYRRGESEEEYVAGLERHRFGKPLAVMGVGCCAYEGAADRGDGGFMLLKSTNPDGSGAFEGGVVPTRSEREQADYLGTQLSLLAASDVHAVFVFVFSFPCMWKGEGPSDLDMMFFSLVKYFPERDLRSNAMPPWTPKESFHRVADVFLSKSQPQ</sequence>
<protein>
    <submittedName>
        <fullName evidence="1">Uncharacterized protein</fullName>
    </submittedName>
</protein>
<accession>A0A101MI65</accession>
<proteinExistence type="predicted"/>
<name>A0A101MI65_PENFR</name>
<dbReference type="Gene3D" id="3.20.20.80">
    <property type="entry name" value="Glycosidases"/>
    <property type="match status" value="1"/>
</dbReference>
<dbReference type="AlphaFoldDB" id="A0A101MI65"/>
<gene>
    <name evidence="1" type="ORF">ACN42_g6071</name>
</gene>
<reference evidence="1 2" key="1">
    <citation type="submission" date="2015-10" db="EMBL/GenBank/DDBJ databases">
        <title>Genome sequencing of Penicillium freii.</title>
        <authorList>
            <person name="Nguyen H.D."/>
            <person name="Visagie C.M."/>
            <person name="Seifert K.A."/>
        </authorList>
    </citation>
    <scope>NUCLEOTIDE SEQUENCE [LARGE SCALE GENOMIC DNA]</scope>
    <source>
        <strain evidence="1 2">DAOM 242723</strain>
    </source>
</reference>
<evidence type="ECO:0000313" key="2">
    <source>
        <dbReference type="Proteomes" id="UP000055045"/>
    </source>
</evidence>
<dbReference type="Proteomes" id="UP000055045">
    <property type="component" value="Unassembled WGS sequence"/>
</dbReference>
<comment type="caution">
    <text evidence="1">The sequence shown here is derived from an EMBL/GenBank/DDBJ whole genome shotgun (WGS) entry which is preliminary data.</text>
</comment>